<proteinExistence type="predicted"/>
<dbReference type="EMBL" id="MU825397">
    <property type="protein sequence ID" value="KAJ7394084.1"/>
    <property type="molecule type" value="Genomic_DNA"/>
</dbReference>
<sequence length="66" mass="7486">MSLDPDRSHRAGSVAGRYQVLSFLANSLCWLCFRRIMEIAMKDSLRHIPQCCLEQFAGMPLVSSLK</sequence>
<organism evidence="2 3">
    <name type="scientific">Desmophyllum pertusum</name>
    <dbReference type="NCBI Taxonomy" id="174260"/>
    <lineage>
        <taxon>Eukaryota</taxon>
        <taxon>Metazoa</taxon>
        <taxon>Cnidaria</taxon>
        <taxon>Anthozoa</taxon>
        <taxon>Hexacorallia</taxon>
        <taxon>Scleractinia</taxon>
        <taxon>Caryophylliina</taxon>
        <taxon>Caryophylliidae</taxon>
        <taxon>Desmophyllum</taxon>
    </lineage>
</organism>
<keyword evidence="1" id="KW-0472">Membrane</keyword>
<name>A0A9X0A777_9CNID</name>
<keyword evidence="1" id="KW-0812">Transmembrane</keyword>
<protein>
    <submittedName>
        <fullName evidence="2">Uncharacterized protein</fullName>
    </submittedName>
</protein>
<comment type="caution">
    <text evidence="2">The sequence shown here is derived from an EMBL/GenBank/DDBJ whole genome shotgun (WGS) entry which is preliminary data.</text>
</comment>
<reference evidence="2" key="1">
    <citation type="submission" date="2023-01" db="EMBL/GenBank/DDBJ databases">
        <title>Genome assembly of the deep-sea coral Lophelia pertusa.</title>
        <authorList>
            <person name="Herrera S."/>
            <person name="Cordes E."/>
        </authorList>
    </citation>
    <scope>NUCLEOTIDE SEQUENCE</scope>
    <source>
        <strain evidence="2">USNM1676648</strain>
        <tissue evidence="2">Polyp</tissue>
    </source>
</reference>
<keyword evidence="1" id="KW-1133">Transmembrane helix</keyword>
<dbReference type="Proteomes" id="UP001163046">
    <property type="component" value="Unassembled WGS sequence"/>
</dbReference>
<dbReference type="AlphaFoldDB" id="A0A9X0A777"/>
<evidence type="ECO:0000313" key="2">
    <source>
        <dbReference type="EMBL" id="KAJ7394084.1"/>
    </source>
</evidence>
<keyword evidence="3" id="KW-1185">Reference proteome</keyword>
<accession>A0A9X0A777</accession>
<gene>
    <name evidence="2" type="ORF">OS493_003760</name>
</gene>
<evidence type="ECO:0000313" key="3">
    <source>
        <dbReference type="Proteomes" id="UP001163046"/>
    </source>
</evidence>
<feature type="transmembrane region" description="Helical" evidence="1">
    <location>
        <begin position="20"/>
        <end position="37"/>
    </location>
</feature>
<evidence type="ECO:0000256" key="1">
    <source>
        <dbReference type="SAM" id="Phobius"/>
    </source>
</evidence>